<reference evidence="2 3" key="1">
    <citation type="journal article" date="2019" name="Sci. Rep.">
        <title>Orb-weaving spider Araneus ventricosus genome elucidates the spidroin gene catalogue.</title>
        <authorList>
            <person name="Kono N."/>
            <person name="Nakamura H."/>
            <person name="Ohtoshi R."/>
            <person name="Moran D.A.P."/>
            <person name="Shinohara A."/>
            <person name="Yoshida Y."/>
            <person name="Fujiwara M."/>
            <person name="Mori M."/>
            <person name="Tomita M."/>
            <person name="Arakawa K."/>
        </authorList>
    </citation>
    <scope>NUCLEOTIDE SEQUENCE [LARGE SCALE GENOMIC DNA]</scope>
</reference>
<evidence type="ECO:0000313" key="1">
    <source>
        <dbReference type="EMBL" id="GBM87670.1"/>
    </source>
</evidence>
<protein>
    <submittedName>
        <fullName evidence="2">Uncharacterized protein</fullName>
    </submittedName>
</protein>
<dbReference type="PANTHER" id="PTHR46060">
    <property type="entry name" value="MARINER MOS1 TRANSPOSASE-LIKE PROTEIN"/>
    <property type="match status" value="1"/>
</dbReference>
<dbReference type="EMBL" id="BGPR01109965">
    <property type="protein sequence ID" value="GBM87670.1"/>
    <property type="molecule type" value="Genomic_DNA"/>
</dbReference>
<dbReference type="AlphaFoldDB" id="A0A4Y2JE34"/>
<dbReference type="EMBL" id="BGPR01109969">
    <property type="protein sequence ID" value="GBM87688.1"/>
    <property type="molecule type" value="Genomic_DNA"/>
</dbReference>
<dbReference type="GO" id="GO:0003676">
    <property type="term" value="F:nucleic acid binding"/>
    <property type="evidence" value="ECO:0007669"/>
    <property type="project" value="InterPro"/>
</dbReference>
<organism evidence="2 3">
    <name type="scientific">Araneus ventricosus</name>
    <name type="common">Orbweaver spider</name>
    <name type="synonym">Epeira ventricosa</name>
    <dbReference type="NCBI Taxonomy" id="182803"/>
    <lineage>
        <taxon>Eukaryota</taxon>
        <taxon>Metazoa</taxon>
        <taxon>Ecdysozoa</taxon>
        <taxon>Arthropoda</taxon>
        <taxon>Chelicerata</taxon>
        <taxon>Arachnida</taxon>
        <taxon>Araneae</taxon>
        <taxon>Araneomorphae</taxon>
        <taxon>Entelegynae</taxon>
        <taxon>Araneoidea</taxon>
        <taxon>Araneidae</taxon>
        <taxon>Araneus</taxon>
    </lineage>
</organism>
<accession>A0A4Y2JE34</accession>
<comment type="caution">
    <text evidence="2">The sequence shown here is derived from an EMBL/GenBank/DDBJ whole genome shotgun (WGS) entry which is preliminary data.</text>
</comment>
<dbReference type="Gene3D" id="3.30.420.10">
    <property type="entry name" value="Ribonuclease H-like superfamily/Ribonuclease H"/>
    <property type="match status" value="1"/>
</dbReference>
<dbReference type="Proteomes" id="UP000499080">
    <property type="component" value="Unassembled WGS sequence"/>
</dbReference>
<sequence length="110" mass="13003">MQPFYEITLRMLCDGVFLLRDNTHTARKTQELLQEFKWEVWSRPLYSQDLALNLGSKRRFVRKLSSNSDMKTAAENWLNGQGRDFYEAGLNMLVLLLNKCLNKFGDYFEN</sequence>
<dbReference type="PANTHER" id="PTHR46060:SF3">
    <property type="entry name" value="PROTEIN GVQW3"/>
    <property type="match status" value="1"/>
</dbReference>
<dbReference type="InterPro" id="IPR036397">
    <property type="entry name" value="RNaseH_sf"/>
</dbReference>
<keyword evidence="3" id="KW-1185">Reference proteome</keyword>
<dbReference type="InterPro" id="IPR052709">
    <property type="entry name" value="Transposase-MT_Hybrid"/>
</dbReference>
<evidence type="ECO:0000313" key="2">
    <source>
        <dbReference type="EMBL" id="GBM87688.1"/>
    </source>
</evidence>
<evidence type="ECO:0000313" key="3">
    <source>
        <dbReference type="Proteomes" id="UP000499080"/>
    </source>
</evidence>
<gene>
    <name evidence="1" type="ORF">AVEN_120241_1</name>
    <name evidence="2" type="ORF">AVEN_177392_1</name>
</gene>
<proteinExistence type="predicted"/>
<name>A0A4Y2JE34_ARAVE</name>
<dbReference type="OrthoDB" id="6431520at2759"/>